<feature type="domain" description="BPTI/Kunitz inhibitor" evidence="7">
    <location>
        <begin position="40"/>
        <end position="90"/>
    </location>
</feature>
<gene>
    <name evidence="8" type="ORF">DMAD_10100</name>
</gene>
<evidence type="ECO:0000313" key="9">
    <source>
        <dbReference type="Proteomes" id="UP001500889"/>
    </source>
</evidence>
<evidence type="ECO:0000256" key="3">
    <source>
        <dbReference type="ARBA" id="ARBA00022690"/>
    </source>
</evidence>
<dbReference type="PROSITE" id="PS50279">
    <property type="entry name" value="BPTI_KUNITZ_2"/>
    <property type="match status" value="1"/>
</dbReference>
<dbReference type="Proteomes" id="UP001500889">
    <property type="component" value="Chromosome O"/>
</dbReference>
<sequence>MFWRRLTLAILAASLVYANIEEITPEKIVKMETYVRSAICSKSPSYGSCKGRRVMWYYNYHRSKCEHFLYSNCGGNPNRFPKYAECVKFCR</sequence>
<name>A0AAU9EYG7_DROMD</name>
<comment type="subcellular location">
    <subcellularLocation>
        <location evidence="1">Secreted</location>
    </subcellularLocation>
</comment>
<dbReference type="SMART" id="SM00131">
    <property type="entry name" value="KU"/>
    <property type="match status" value="1"/>
</dbReference>
<reference evidence="8 9" key="1">
    <citation type="submission" date="2024-02" db="EMBL/GenBank/DDBJ databases">
        <title>A chromosome-level genome assembly of Drosophila madeirensis, a fruit fly species endemic to Madeira island.</title>
        <authorList>
            <person name="Tomihara K."/>
            <person name="Llopart A."/>
            <person name="Yamamoto D."/>
        </authorList>
    </citation>
    <scope>NUCLEOTIDE SEQUENCE [LARGE SCALE GENOMIC DNA]</scope>
    <source>
        <strain evidence="8 9">RF1</strain>
    </source>
</reference>
<keyword evidence="4 8" id="KW-0722">Serine protease inhibitor</keyword>
<evidence type="ECO:0000256" key="4">
    <source>
        <dbReference type="ARBA" id="ARBA00022900"/>
    </source>
</evidence>
<feature type="chain" id="PRO_5044009465" evidence="6">
    <location>
        <begin position="19"/>
        <end position="91"/>
    </location>
</feature>
<evidence type="ECO:0000259" key="7">
    <source>
        <dbReference type="PROSITE" id="PS50279"/>
    </source>
</evidence>
<proteinExistence type="predicted"/>
<dbReference type="EMBL" id="AP029263">
    <property type="protein sequence ID" value="BFF91938.1"/>
    <property type="molecule type" value="Genomic_DNA"/>
</dbReference>
<evidence type="ECO:0000256" key="6">
    <source>
        <dbReference type="SAM" id="SignalP"/>
    </source>
</evidence>
<keyword evidence="5" id="KW-1015">Disulfide bond</keyword>
<dbReference type="InterPro" id="IPR036880">
    <property type="entry name" value="Kunitz_BPTI_sf"/>
</dbReference>
<dbReference type="SUPFAM" id="SSF57362">
    <property type="entry name" value="BPTI-like"/>
    <property type="match status" value="1"/>
</dbReference>
<dbReference type="CDD" id="cd00109">
    <property type="entry name" value="Kunitz-type"/>
    <property type="match status" value="1"/>
</dbReference>
<dbReference type="PANTHER" id="PTHR10083:SF217">
    <property type="entry name" value="BOOPHILIN-H2"/>
    <property type="match status" value="1"/>
</dbReference>
<dbReference type="GO" id="GO:0004867">
    <property type="term" value="F:serine-type endopeptidase inhibitor activity"/>
    <property type="evidence" value="ECO:0007669"/>
    <property type="project" value="UniProtKB-KW"/>
</dbReference>
<dbReference type="Gene3D" id="4.10.410.10">
    <property type="entry name" value="Pancreatic trypsin inhibitor Kunitz domain"/>
    <property type="match status" value="1"/>
</dbReference>
<feature type="signal peptide" evidence="6">
    <location>
        <begin position="1"/>
        <end position="18"/>
    </location>
</feature>
<keyword evidence="2" id="KW-0964">Secreted</keyword>
<dbReference type="Pfam" id="PF00014">
    <property type="entry name" value="Kunitz_BPTI"/>
    <property type="match status" value="1"/>
</dbReference>
<dbReference type="PANTHER" id="PTHR10083">
    <property type="entry name" value="KUNITZ-TYPE PROTEASE INHIBITOR-RELATED"/>
    <property type="match status" value="1"/>
</dbReference>
<keyword evidence="9" id="KW-1185">Reference proteome</keyword>
<dbReference type="GO" id="GO:0005615">
    <property type="term" value="C:extracellular space"/>
    <property type="evidence" value="ECO:0007669"/>
    <property type="project" value="TreeGrafter"/>
</dbReference>
<dbReference type="InterPro" id="IPR002223">
    <property type="entry name" value="Kunitz_BPTI"/>
</dbReference>
<evidence type="ECO:0000313" key="8">
    <source>
        <dbReference type="EMBL" id="BFF91938.1"/>
    </source>
</evidence>
<keyword evidence="6" id="KW-0732">Signal</keyword>
<accession>A0AAU9EYG7</accession>
<protein>
    <submittedName>
        <fullName evidence="8">Kunitz-type serine protease inhibitor 2-like</fullName>
    </submittedName>
</protein>
<dbReference type="InterPro" id="IPR050098">
    <property type="entry name" value="TFPI/VKTCI-like"/>
</dbReference>
<keyword evidence="3 8" id="KW-0646">Protease inhibitor</keyword>
<dbReference type="AlphaFoldDB" id="A0AAU9EYG7"/>
<evidence type="ECO:0000256" key="1">
    <source>
        <dbReference type="ARBA" id="ARBA00004613"/>
    </source>
</evidence>
<dbReference type="PRINTS" id="PR00759">
    <property type="entry name" value="BASICPTASE"/>
</dbReference>
<organism evidence="8 9">
    <name type="scientific">Drosophila madeirensis</name>
    <name type="common">Fruit fly</name>
    <dbReference type="NCBI Taxonomy" id="30013"/>
    <lineage>
        <taxon>Eukaryota</taxon>
        <taxon>Metazoa</taxon>
        <taxon>Ecdysozoa</taxon>
        <taxon>Arthropoda</taxon>
        <taxon>Hexapoda</taxon>
        <taxon>Insecta</taxon>
        <taxon>Pterygota</taxon>
        <taxon>Neoptera</taxon>
        <taxon>Endopterygota</taxon>
        <taxon>Diptera</taxon>
        <taxon>Brachycera</taxon>
        <taxon>Muscomorpha</taxon>
        <taxon>Ephydroidea</taxon>
        <taxon>Drosophilidae</taxon>
        <taxon>Drosophila</taxon>
        <taxon>Sophophora</taxon>
    </lineage>
</organism>
<evidence type="ECO:0000256" key="5">
    <source>
        <dbReference type="ARBA" id="ARBA00023157"/>
    </source>
</evidence>
<evidence type="ECO:0000256" key="2">
    <source>
        <dbReference type="ARBA" id="ARBA00022525"/>
    </source>
</evidence>